<dbReference type="Proteomes" id="UP001165205">
    <property type="component" value="Unassembled WGS sequence"/>
</dbReference>
<dbReference type="PANTHER" id="PTHR24173:SF74">
    <property type="entry name" value="ANKYRIN REPEAT DOMAIN-CONTAINING PROTEIN 16"/>
    <property type="match status" value="1"/>
</dbReference>
<dbReference type="PROSITE" id="PS50088">
    <property type="entry name" value="ANK_REPEAT"/>
    <property type="match status" value="1"/>
</dbReference>
<reference evidence="4" key="1">
    <citation type="submission" date="2023-04" db="EMBL/GenBank/DDBJ databases">
        <title>Aspergillus oryzae NBRC 4228.</title>
        <authorList>
            <person name="Ichikawa N."/>
            <person name="Sato H."/>
            <person name="Tonouchi N."/>
        </authorList>
    </citation>
    <scope>NUCLEOTIDE SEQUENCE</scope>
    <source>
        <strain evidence="4">NBRC 4228</strain>
    </source>
</reference>
<evidence type="ECO:0000313" key="4">
    <source>
        <dbReference type="EMBL" id="GMG25561.1"/>
    </source>
</evidence>
<dbReference type="InterPro" id="IPR002110">
    <property type="entry name" value="Ankyrin_rpt"/>
</dbReference>
<accession>A0AAN4YEH1</accession>
<dbReference type="PROSITE" id="PS50297">
    <property type="entry name" value="ANK_REP_REGION"/>
    <property type="match status" value="1"/>
</dbReference>
<evidence type="ECO:0000256" key="3">
    <source>
        <dbReference type="PROSITE-ProRule" id="PRU00023"/>
    </source>
</evidence>
<name>A0AAN4YEH1_ASPOZ</name>
<evidence type="ECO:0000256" key="1">
    <source>
        <dbReference type="ARBA" id="ARBA00022737"/>
    </source>
</evidence>
<dbReference type="EMBL" id="BSYA01000019">
    <property type="protein sequence ID" value="GMG25561.1"/>
    <property type="molecule type" value="Genomic_DNA"/>
</dbReference>
<dbReference type="Gene3D" id="1.25.40.20">
    <property type="entry name" value="Ankyrin repeat-containing domain"/>
    <property type="match status" value="3"/>
</dbReference>
<proteinExistence type="predicted"/>
<dbReference type="SUPFAM" id="SSF48403">
    <property type="entry name" value="Ankyrin repeat"/>
    <property type="match status" value="2"/>
</dbReference>
<dbReference type="InterPro" id="IPR036770">
    <property type="entry name" value="Ankyrin_rpt-contain_sf"/>
</dbReference>
<sequence>MDIYEAASQGRIDAIKFAVEQGCDVDGPNEDGKTPLWFAVQSGQPEACRFLMSLGAGRGPQNPSLLEVAVGGGYADIVALLWPHCNAEREHRSLKTAISLGFHEIADFLIETGAFEYQDSEVSGTESLIEDGSPERESTVFQQWERFLFVRRGQKLPLHRVFFDYALLLATKAGRNAGLRLVEFLLGESMPDVNCKIMINGQFETPLTAAAEKGNLEILATLIDHPNIDLTICGKYNWPAFLHLLASPLSISTERGRVIARRLAYKAVPNRLFIDSREIRLQGAFQNVLRFGDDGLVKQVIDLVRGAAGTLILPLLIRANEVDGLTWVLNCDGVSSKKPPPAFWVLLCQYFKRYQDQDALGLFTSVTEFLVEKKIWNQAILKCLHACNFSFIQQFFYPLSEAPPKEVTEETLWNAIHCGLWKSPGFENLLFSNADLNGSDPHPNGLGRLELEIIPHAFFDDPSSAAQKISLRSALPSASPNPSNPHLYSYQMELIRLEQQNKRRLFFAGDTRCPLSWAAKSHNAPLVNALLRSPQVNVNFQDPSDRTPLMYAIAVNDRPIVERLLNHRDIDLNLRDAEGRTAIFYAAQGGDLSIVQLLIGTQNVDFSIRNKNGKNVKEFAKKAKLKQDIVAALSN</sequence>
<gene>
    <name evidence="4" type="ORF">Aory04_000257700</name>
</gene>
<organism evidence="4 5">
    <name type="scientific">Aspergillus oryzae</name>
    <name type="common">Yellow koji mold</name>
    <dbReference type="NCBI Taxonomy" id="5062"/>
    <lineage>
        <taxon>Eukaryota</taxon>
        <taxon>Fungi</taxon>
        <taxon>Dikarya</taxon>
        <taxon>Ascomycota</taxon>
        <taxon>Pezizomycotina</taxon>
        <taxon>Eurotiomycetes</taxon>
        <taxon>Eurotiomycetidae</taxon>
        <taxon>Eurotiales</taxon>
        <taxon>Aspergillaceae</taxon>
        <taxon>Aspergillus</taxon>
        <taxon>Aspergillus subgen. Circumdati</taxon>
    </lineage>
</organism>
<keyword evidence="1" id="KW-0677">Repeat</keyword>
<comment type="caution">
    <text evidence="4">The sequence shown here is derived from an EMBL/GenBank/DDBJ whole genome shotgun (WGS) entry which is preliminary data.</text>
</comment>
<protein>
    <submittedName>
        <fullName evidence="4">Unnamed protein product</fullName>
    </submittedName>
</protein>
<dbReference type="PANTHER" id="PTHR24173">
    <property type="entry name" value="ANKYRIN REPEAT CONTAINING"/>
    <property type="match status" value="1"/>
</dbReference>
<dbReference type="AlphaFoldDB" id="A0AAN4YEH1"/>
<evidence type="ECO:0000256" key="2">
    <source>
        <dbReference type="ARBA" id="ARBA00023043"/>
    </source>
</evidence>
<feature type="repeat" description="ANK" evidence="3">
    <location>
        <begin position="31"/>
        <end position="63"/>
    </location>
</feature>
<evidence type="ECO:0000313" key="5">
    <source>
        <dbReference type="Proteomes" id="UP001165205"/>
    </source>
</evidence>
<dbReference type="Pfam" id="PF12796">
    <property type="entry name" value="Ank_2"/>
    <property type="match status" value="2"/>
</dbReference>
<keyword evidence="2 3" id="KW-0040">ANK repeat</keyword>
<dbReference type="SMART" id="SM00248">
    <property type="entry name" value="ANK"/>
    <property type="match status" value="6"/>
</dbReference>